<proteinExistence type="predicted"/>
<dbReference type="InterPro" id="IPR008565">
    <property type="entry name" value="TtsA-like_GH18_dom"/>
</dbReference>
<evidence type="ECO:0000259" key="2">
    <source>
        <dbReference type="Pfam" id="PF05838"/>
    </source>
</evidence>
<dbReference type="SUPFAM" id="SSF53955">
    <property type="entry name" value="Lysozyme-like"/>
    <property type="match status" value="1"/>
</dbReference>
<reference evidence="3" key="1">
    <citation type="submission" date="2021-12" db="EMBL/GenBank/DDBJ databases">
        <authorList>
            <person name="Li Y."/>
        </authorList>
    </citation>
    <scope>NUCLEOTIDE SEQUENCE</scope>
    <source>
        <strain evidence="3">DKSPLA3</strain>
    </source>
</reference>
<dbReference type="EMBL" id="JAJOZR010000007">
    <property type="protein sequence ID" value="MCD7109696.1"/>
    <property type="molecule type" value="Genomic_DNA"/>
</dbReference>
<keyword evidence="1" id="KW-0812">Transmembrane</keyword>
<dbReference type="Proteomes" id="UP001139089">
    <property type="component" value="Unassembled WGS sequence"/>
</dbReference>
<dbReference type="Pfam" id="PF05838">
    <property type="entry name" value="Glyco_hydro_108"/>
    <property type="match status" value="1"/>
</dbReference>
<organism evidence="3 4">
    <name type="scientific">Rhizobium quercicola</name>
    <dbReference type="NCBI Taxonomy" id="2901226"/>
    <lineage>
        <taxon>Bacteria</taxon>
        <taxon>Pseudomonadati</taxon>
        <taxon>Pseudomonadota</taxon>
        <taxon>Alphaproteobacteria</taxon>
        <taxon>Hyphomicrobiales</taxon>
        <taxon>Rhizobiaceae</taxon>
        <taxon>Rhizobium/Agrobacterium group</taxon>
        <taxon>Rhizobium</taxon>
    </lineage>
</organism>
<comment type="caution">
    <text evidence="3">The sequence shown here is derived from an EMBL/GenBank/DDBJ whole genome shotgun (WGS) entry which is preliminary data.</text>
</comment>
<sequence>MARETLSVALDLMFGHEGGYSNAKTDSGGPTKYGITHKTLAAHRGLKSVTAAQVKAMTLAEAIAIYQKSYWTQSGGDLLPAGLDYAAFDFGVNSGPVTAIKKLQDVLAAANVYKGKIDGHIGEQTLAAVDAYPGGVRMLIIAYCDERMKYLRSLGGATGFGPNGRGWTIRVTGKDPLKKWKDQPGVVGNALRLTATKGPAPIAVEAPAEASAKADTKSTGLPEILKKPEAWGPLGGLLSAGGAIAAGSGPLQWALAIALVAGVLVGVWYFVRRVRSEA</sequence>
<feature type="domain" description="TtsA-like Glycoside hydrolase family 108" evidence="2">
    <location>
        <begin position="12"/>
        <end position="95"/>
    </location>
</feature>
<keyword evidence="4" id="KW-1185">Reference proteome</keyword>
<keyword evidence="1" id="KW-1133">Transmembrane helix</keyword>
<dbReference type="GO" id="GO:0016787">
    <property type="term" value="F:hydrolase activity"/>
    <property type="evidence" value="ECO:0007669"/>
    <property type="project" value="UniProtKB-KW"/>
</dbReference>
<keyword evidence="1" id="KW-0472">Membrane</keyword>
<dbReference type="InterPro" id="IPR023346">
    <property type="entry name" value="Lysozyme-like_dom_sf"/>
</dbReference>
<name>A0A9X1NTG7_9HYPH</name>
<evidence type="ECO:0000256" key="1">
    <source>
        <dbReference type="SAM" id="Phobius"/>
    </source>
</evidence>
<evidence type="ECO:0000313" key="3">
    <source>
        <dbReference type="EMBL" id="MCD7109696.1"/>
    </source>
</evidence>
<dbReference type="RefSeq" id="WP_231814554.1">
    <property type="nucleotide sequence ID" value="NZ_JAJOZR010000007.1"/>
</dbReference>
<gene>
    <name evidence="3" type="ORF">LRX75_11675</name>
</gene>
<feature type="transmembrane region" description="Helical" evidence="1">
    <location>
        <begin position="253"/>
        <end position="271"/>
    </location>
</feature>
<dbReference type="AlphaFoldDB" id="A0A9X1NTG7"/>
<dbReference type="CDD" id="cd13926">
    <property type="entry name" value="N-acetylmuramidase_GH108"/>
    <property type="match status" value="1"/>
</dbReference>
<dbReference type="Gene3D" id="1.20.141.10">
    <property type="entry name" value="Chitosanase, subunit A, domain 1"/>
    <property type="match status" value="1"/>
</dbReference>
<evidence type="ECO:0000313" key="4">
    <source>
        <dbReference type="Proteomes" id="UP001139089"/>
    </source>
</evidence>
<accession>A0A9X1NTG7</accession>
<protein>
    <submittedName>
        <fullName evidence="3">Glycoside hydrolase family 108 protein</fullName>
    </submittedName>
</protein>
<keyword evidence="3" id="KW-0378">Hydrolase</keyword>